<sequence>MVRYFFLIIILIFFSGCGDQKIERTYFIGKWKSNDGASFTLKRDGTCTLKDLNYYIISSFPRNENQKLNCDGTWKLINDAEGGLIDGIDKGIEITYYSLGNQKDGGITFYFSGEGIFGNNKPLSLYIWNGDPDEMKKYEFIKE</sequence>
<accession>A0A381FQN4</accession>
<dbReference type="Proteomes" id="UP000254282">
    <property type="component" value="Unassembled WGS sequence"/>
</dbReference>
<evidence type="ECO:0000313" key="4">
    <source>
        <dbReference type="Proteomes" id="UP000269076"/>
    </source>
</evidence>
<dbReference type="Proteomes" id="UP000269076">
    <property type="component" value="Chromosome"/>
</dbReference>
<dbReference type="RefSeq" id="WP_115621573.1">
    <property type="nucleotide sequence ID" value="NZ_CP033928.1"/>
</dbReference>
<evidence type="ECO:0000313" key="1">
    <source>
        <dbReference type="EMBL" id="AZA62803.1"/>
    </source>
</evidence>
<evidence type="ECO:0000313" key="2">
    <source>
        <dbReference type="EMBL" id="SUX48472.1"/>
    </source>
</evidence>
<dbReference type="PROSITE" id="PS51257">
    <property type="entry name" value="PROKAR_LIPOPROTEIN"/>
    <property type="match status" value="1"/>
</dbReference>
<dbReference type="AlphaFoldDB" id="A0A381FQN4"/>
<reference evidence="2 3" key="1">
    <citation type="submission" date="2018-06" db="EMBL/GenBank/DDBJ databases">
        <authorList>
            <consortium name="Pathogen Informatics"/>
            <person name="Doyle S."/>
        </authorList>
    </citation>
    <scope>NUCLEOTIDE SEQUENCE [LARGE SCALE GENOMIC DNA]</scope>
    <source>
        <strain evidence="2 3">NCTC13532</strain>
    </source>
</reference>
<name>A0A381FQN4_9FLAO</name>
<dbReference type="EMBL" id="CP033928">
    <property type="protein sequence ID" value="AZA62803.1"/>
    <property type="molecule type" value="Genomic_DNA"/>
</dbReference>
<reference evidence="1 4" key="2">
    <citation type="submission" date="2018-11" db="EMBL/GenBank/DDBJ databases">
        <title>Proposal to divide the Flavobacteriaceae and reorganize its genera based on Amino Acid Identity values calculated from whole genome sequences.</title>
        <authorList>
            <person name="Nicholson A.C."/>
            <person name="Gulvik C.A."/>
            <person name="Whitney A.M."/>
            <person name="Humrighouse B.W."/>
            <person name="Bell M."/>
            <person name="Holmes B."/>
            <person name="Steigerwalt A."/>
            <person name="Villarma A."/>
            <person name="Sheth M."/>
            <person name="Batra D."/>
            <person name="Pryor J."/>
            <person name="Bernardet J.-F."/>
            <person name="Hugo C."/>
            <person name="Kampfer P."/>
            <person name="Newman J."/>
            <person name="Mcquiston J.R."/>
        </authorList>
    </citation>
    <scope>NUCLEOTIDE SEQUENCE [LARGE SCALE GENOMIC DNA]</scope>
    <source>
        <strain evidence="1 4">G0211</strain>
    </source>
</reference>
<proteinExistence type="predicted"/>
<evidence type="ECO:0000313" key="3">
    <source>
        <dbReference type="Proteomes" id="UP000254282"/>
    </source>
</evidence>
<organism evidence="2 3">
    <name type="scientific">Chryseobacterium indoltheticum</name>
    <dbReference type="NCBI Taxonomy" id="254"/>
    <lineage>
        <taxon>Bacteria</taxon>
        <taxon>Pseudomonadati</taxon>
        <taxon>Bacteroidota</taxon>
        <taxon>Flavobacteriia</taxon>
        <taxon>Flavobacteriales</taxon>
        <taxon>Weeksellaceae</taxon>
        <taxon>Chryseobacterium group</taxon>
        <taxon>Chryseobacterium</taxon>
    </lineage>
</organism>
<protein>
    <submittedName>
        <fullName evidence="2">Uncharacterized protein</fullName>
    </submittedName>
</protein>
<gene>
    <name evidence="1" type="ORF">EG340_18045</name>
    <name evidence="2" type="ORF">NCTC13532_04089</name>
</gene>
<dbReference type="EMBL" id="UFVR01000004">
    <property type="protein sequence ID" value="SUX48472.1"/>
    <property type="molecule type" value="Genomic_DNA"/>
</dbReference>